<evidence type="ECO:0000313" key="5">
    <source>
        <dbReference type="EMBL" id="GCD42449.1"/>
    </source>
</evidence>
<evidence type="ECO:0000259" key="3">
    <source>
        <dbReference type="Pfam" id="PF12458"/>
    </source>
</evidence>
<name>A0A401VZD8_STREY</name>
<organism evidence="5 6">
    <name type="scientific">Streptomyces paromomycinus</name>
    <name type="common">Streptomyces rimosus subsp. paromomycinus</name>
    <dbReference type="NCBI Taxonomy" id="92743"/>
    <lineage>
        <taxon>Bacteria</taxon>
        <taxon>Bacillati</taxon>
        <taxon>Actinomycetota</taxon>
        <taxon>Actinomycetes</taxon>
        <taxon>Kitasatosporales</taxon>
        <taxon>Streptomycetaceae</taxon>
        <taxon>Streptomyces</taxon>
    </lineage>
</organism>
<feature type="domain" description="DUF7902" evidence="4">
    <location>
        <begin position="657"/>
        <end position="740"/>
    </location>
</feature>
<keyword evidence="6" id="KW-1185">Reference proteome</keyword>
<gene>
    <name evidence="5" type="ORF">GKJPGBOP_02112</name>
</gene>
<accession>A0A401VZD8</accession>
<evidence type="ECO:0000259" key="2">
    <source>
        <dbReference type="Pfam" id="PF07728"/>
    </source>
</evidence>
<dbReference type="InterPro" id="IPR011704">
    <property type="entry name" value="ATPase_dyneun-rel_AAA"/>
</dbReference>
<reference evidence="5 6" key="1">
    <citation type="submission" date="2018-11" db="EMBL/GenBank/DDBJ databases">
        <title>Whole genome sequence of Streptomyces paromomycinus NBRC 15454(T).</title>
        <authorList>
            <person name="Komaki H."/>
            <person name="Tamura T."/>
        </authorList>
    </citation>
    <scope>NUCLEOTIDE SEQUENCE [LARGE SCALE GENOMIC DNA]</scope>
    <source>
        <strain evidence="5 6">NBRC 15454</strain>
    </source>
</reference>
<feature type="domain" description="DUF3686" evidence="3">
    <location>
        <begin position="80"/>
        <end position="536"/>
    </location>
</feature>
<dbReference type="Pfam" id="PF12458">
    <property type="entry name" value="DUF3686"/>
    <property type="match status" value="1"/>
</dbReference>
<dbReference type="InterPro" id="IPR057224">
    <property type="entry name" value="DUF7902"/>
</dbReference>
<proteinExistence type="predicted"/>
<comment type="caution">
    <text evidence="5">The sequence shown here is derived from an EMBL/GenBank/DDBJ whole genome shotgun (WGS) entry which is preliminary data.</text>
</comment>
<dbReference type="GO" id="GO:0005524">
    <property type="term" value="F:ATP binding"/>
    <property type="evidence" value="ECO:0007669"/>
    <property type="project" value="InterPro"/>
</dbReference>
<sequence length="1719" mass="184340">MQDDFVTETGARDGLDGPGRGPEDASSQATVPGTGPAFADGTDSADGTGPAPSTDPASGPDLADGTYELLRDRLAGAAADLADRARTLNARRVEAFGGTELALLGTDGLRTADACVIRDVAQVGGLLLTGRNGRPEPGAPATTVPDVFALHRLHTTGDAVRLEPAEPGAVPGLLDDPRFQRDFEELYRYYRQARLLRLHRTGALLLAVFRTGERLDDIRVLRWKITASGDAAEPGTPVYLDAKGERDHTAPPSHDFTWTPATREDHVTGRYPQLSVQGEVFLSTAGGSLTLKTEPDTETDDGLYSEPVDEPLQSLADAEVAHARVGPLVLLRVRPYKETADRYLVFNTRTHDVRRIDAIGQACRALPEDQGIVFPGGHYLTTGTAKTFDTDTTGLAFDREHRSPNGEDVLYAFHDRAAGRTLLLPYNIVREEAATPLTAYGHALLGDGTLAVLRGSREPGRVHPVQIWRTPFTSDAHAAARPAGDGGPLARIGNAELVRGVSDALSVARMATDMAPAGPVFEAIAAAAARVADRHHWLDEAGLGALGEPLEAVRAAALQVVEEFARVTELRRQAAAALEEAADRTTALVRRVRGEQPTTAEAWVRNLTALRHAQGRLETLRETRHIDLDRLAELSASVTGGLAAAGRRAVAFLSGADAFTATHRAVEVLTGEAAAVATAADAEPLAARIDEQAEGLRVVTEVVGTLDVADTTVRTAVLTRAGEVLGAVNRARATLDARRRDLLEAEGREEFAARFALLGQAVSGALAAAGTPEECDDELGRLLLQLENLEARFGTSDTHLERIAAQREEIHEAFSARKQSQLDARARHTDRLAGSAGRVLATVVRRAAALTTPDEINAFFAADPLVTKIHATTGELRGLGDGVRADELDGRLRAARQEAARALRDRTDLYDATGTIRLGRHRFAVNTQPVDLTLVPHGDHLAYAVTGTDYRAPVHDARLLAHRAFWDQPLVSESPEVYRAEHLAALILAQAEEGAGTRDADAPIPDLAVLQEAAAADTLLPLVRRMAETRYDEGYDRGVHDHDAAAILAVLLRLHTAAGPLRYPPHLRAAAQLFWAYGTDDRARALWTTRASSLARARSVFGTPTGWRELSAELGGAAYRFLREAGVGLAGEAADLSSPLGDYLMAELSALAEPTALGGPAAAGRPRFATSAAARDLLAGFQDALGGPDAPAVKELAEDLRALDGDLAARHQLVTGWLGAYAQARGTASGALPEDHATAVDATAADATAVDALPEAVAIEVCGPALDRRELTAPTGDAVRGLLGSHPRIAAGGSLPVRLDELLARTETFRRTRVPAHRAYTRRRTELLTAERDRLRLDAYRPQVMSGFVRNRLIDEVYLPLIGDNFAKQLGAAGERRRTDSQGLLLLLSPPGYGKTTLMEYVAARLGLLLVKVDGPALGHRTTSLDPAAAPDAAARREVEKISFALEAGSNVLLYLDDIQHTSPELLQKFIPLCDAQRRMDGVRDGEARTYDLRGKRFAVCMAGNPYTESGQRFRLPDMLANRADVWNLGDVLSGKEALFAHSHIENALPANPVLAPLAARDRADLGLLVRMAEGDDSVRADRLAHPYGTAELREIVSVLRGLLQVREAALTVNRAYIASAAQADATRTEPPFLLQGSYRNTGKMAARIVPVMNDTELASLIDDHYRGEAQTLTTGAEANLLKLAELRGRLSPEQARRWAEVKEMWRSRADREGAGAVA</sequence>
<dbReference type="EMBL" id="BHZD01000001">
    <property type="protein sequence ID" value="GCD42449.1"/>
    <property type="molecule type" value="Genomic_DNA"/>
</dbReference>
<evidence type="ECO:0000259" key="4">
    <source>
        <dbReference type="Pfam" id="PF25472"/>
    </source>
</evidence>
<evidence type="ECO:0000313" key="6">
    <source>
        <dbReference type="Proteomes" id="UP000286746"/>
    </source>
</evidence>
<dbReference type="Proteomes" id="UP000286746">
    <property type="component" value="Unassembled WGS sequence"/>
</dbReference>
<evidence type="ECO:0008006" key="7">
    <source>
        <dbReference type="Google" id="ProtNLM"/>
    </source>
</evidence>
<dbReference type="InterPro" id="IPR020958">
    <property type="entry name" value="DUF3686"/>
</dbReference>
<feature type="domain" description="ATPase dynein-related AAA" evidence="2">
    <location>
        <begin position="1385"/>
        <end position="1513"/>
    </location>
</feature>
<dbReference type="Gene3D" id="3.40.50.300">
    <property type="entry name" value="P-loop containing nucleotide triphosphate hydrolases"/>
    <property type="match status" value="1"/>
</dbReference>
<dbReference type="SUPFAM" id="SSF52540">
    <property type="entry name" value="P-loop containing nucleoside triphosphate hydrolases"/>
    <property type="match status" value="1"/>
</dbReference>
<protein>
    <recommendedName>
        <fullName evidence="7">DNA repair ATPase</fullName>
    </recommendedName>
</protein>
<evidence type="ECO:0000256" key="1">
    <source>
        <dbReference type="SAM" id="MobiDB-lite"/>
    </source>
</evidence>
<dbReference type="GO" id="GO:0016887">
    <property type="term" value="F:ATP hydrolysis activity"/>
    <property type="evidence" value="ECO:0007669"/>
    <property type="project" value="InterPro"/>
</dbReference>
<dbReference type="Pfam" id="PF07728">
    <property type="entry name" value="AAA_5"/>
    <property type="match status" value="1"/>
</dbReference>
<dbReference type="InterPro" id="IPR027417">
    <property type="entry name" value="P-loop_NTPase"/>
</dbReference>
<feature type="region of interest" description="Disordered" evidence="1">
    <location>
        <begin position="1"/>
        <end position="64"/>
    </location>
</feature>
<dbReference type="Pfam" id="PF25472">
    <property type="entry name" value="DUF7902"/>
    <property type="match status" value="1"/>
</dbReference>